<accession>A0A397QAD7</accession>
<dbReference type="GO" id="GO:0009360">
    <property type="term" value="C:DNA polymerase III complex"/>
    <property type="evidence" value="ECO:0007669"/>
    <property type="project" value="TreeGrafter"/>
</dbReference>
<sequence length="344" mass="37686">MVLIKANRVARYVQKPDPQVKACLLFGSDAGLIREHGATLCESMRSLLPDNPELVRLNEDDLAADPDRLAVEAQTISMFSPSKVLRARVSGRTVNELAKFPWGQLPDSVRVVIEVGNLKPDIKLRKLFEGGETLAALACYESSDTASLSQLVRQEISRASLTITRDAERHLTNLLGADPGIAKAEIAKLITYAQDTGEISVEDVDAVVGDASDATLNVAVHEILTGDSASALTQMEKLRASGTPPDVLLSALSRQLMQLISVRARMDAGRSADSAINAIRPPLHFRRKDEIKLQIRRWDRGHLKRALGRVSRALQYTRTHPEIAHQVAGDTIFQLARTLGKTPR</sequence>
<keyword evidence="5" id="KW-0239">DNA-directed DNA polymerase</keyword>
<dbReference type="OrthoDB" id="9804983at2"/>
<reference evidence="8 9" key="1">
    <citation type="submission" date="2018-08" db="EMBL/GenBank/DDBJ databases">
        <title>Genomic Encyclopedia of Archaeal and Bacterial Type Strains, Phase II (KMG-II): from individual species to whole genera.</title>
        <authorList>
            <person name="Goeker M."/>
        </authorList>
    </citation>
    <scope>NUCLEOTIDE SEQUENCE [LARGE SCALE GENOMIC DNA]</scope>
    <source>
        <strain evidence="8 9">DSM 5002</strain>
    </source>
</reference>
<gene>
    <name evidence="8" type="ORF">BXY53_0245</name>
</gene>
<name>A0A397QAD7_9HYPH</name>
<evidence type="ECO:0000313" key="8">
    <source>
        <dbReference type="EMBL" id="RIA55191.1"/>
    </source>
</evidence>
<keyword evidence="3" id="KW-0548">Nucleotidyltransferase</keyword>
<dbReference type="EMBL" id="QXDF01000001">
    <property type="protein sequence ID" value="RIA55191.1"/>
    <property type="molecule type" value="Genomic_DNA"/>
</dbReference>
<evidence type="ECO:0000256" key="5">
    <source>
        <dbReference type="ARBA" id="ARBA00022932"/>
    </source>
</evidence>
<comment type="caution">
    <text evidence="8">The sequence shown here is derived from an EMBL/GenBank/DDBJ whole genome shotgun (WGS) entry which is preliminary data.</text>
</comment>
<proteinExistence type="inferred from homology"/>
<dbReference type="PANTHER" id="PTHR34388">
    <property type="entry name" value="DNA POLYMERASE III SUBUNIT DELTA"/>
    <property type="match status" value="1"/>
</dbReference>
<keyword evidence="9" id="KW-1185">Reference proteome</keyword>
<dbReference type="GO" id="GO:0003677">
    <property type="term" value="F:DNA binding"/>
    <property type="evidence" value="ECO:0007669"/>
    <property type="project" value="InterPro"/>
</dbReference>
<dbReference type="GO" id="GO:0006261">
    <property type="term" value="P:DNA-templated DNA replication"/>
    <property type="evidence" value="ECO:0007669"/>
    <property type="project" value="TreeGrafter"/>
</dbReference>
<dbReference type="InterPro" id="IPR008921">
    <property type="entry name" value="DNA_pol3_clamp-load_cplx_C"/>
</dbReference>
<keyword evidence="2" id="KW-0808">Transferase</keyword>
<dbReference type="Proteomes" id="UP000266273">
    <property type="component" value="Unassembled WGS sequence"/>
</dbReference>
<dbReference type="GO" id="GO:0003887">
    <property type="term" value="F:DNA-directed DNA polymerase activity"/>
    <property type="evidence" value="ECO:0007669"/>
    <property type="project" value="UniProtKB-KW"/>
</dbReference>
<organism evidence="8 9">
    <name type="scientific">Dichotomicrobium thermohalophilum</name>
    <dbReference type="NCBI Taxonomy" id="933063"/>
    <lineage>
        <taxon>Bacteria</taxon>
        <taxon>Pseudomonadati</taxon>
        <taxon>Pseudomonadota</taxon>
        <taxon>Alphaproteobacteria</taxon>
        <taxon>Hyphomicrobiales</taxon>
        <taxon>Hyphomicrobiaceae</taxon>
        <taxon>Dichotomicrobium</taxon>
    </lineage>
</organism>
<dbReference type="InterPro" id="IPR027417">
    <property type="entry name" value="P-loop_NTPase"/>
</dbReference>
<evidence type="ECO:0000313" key="9">
    <source>
        <dbReference type="Proteomes" id="UP000266273"/>
    </source>
</evidence>
<keyword evidence="4" id="KW-0235">DNA replication</keyword>
<protein>
    <recommendedName>
        <fullName evidence="1">DNA-directed DNA polymerase</fullName>
        <ecNumber evidence="1">2.7.7.7</ecNumber>
    </recommendedName>
</protein>
<evidence type="ECO:0000256" key="3">
    <source>
        <dbReference type="ARBA" id="ARBA00022695"/>
    </source>
</evidence>
<dbReference type="EC" id="2.7.7.7" evidence="1"/>
<dbReference type="AlphaFoldDB" id="A0A397QAD7"/>
<evidence type="ECO:0000256" key="1">
    <source>
        <dbReference type="ARBA" id="ARBA00012417"/>
    </source>
</evidence>
<dbReference type="NCBIfam" id="TIGR01128">
    <property type="entry name" value="holA"/>
    <property type="match status" value="1"/>
</dbReference>
<dbReference type="InterPro" id="IPR005790">
    <property type="entry name" value="DNA_polIII_delta"/>
</dbReference>
<evidence type="ECO:0000256" key="7">
    <source>
        <dbReference type="ARBA" id="ARBA00049244"/>
    </source>
</evidence>
<dbReference type="RefSeq" id="WP_119060129.1">
    <property type="nucleotide sequence ID" value="NZ_QXDF01000001.1"/>
</dbReference>
<dbReference type="Gene3D" id="1.10.8.60">
    <property type="match status" value="1"/>
</dbReference>
<evidence type="ECO:0000256" key="2">
    <source>
        <dbReference type="ARBA" id="ARBA00022679"/>
    </source>
</evidence>
<evidence type="ECO:0000256" key="4">
    <source>
        <dbReference type="ARBA" id="ARBA00022705"/>
    </source>
</evidence>
<evidence type="ECO:0000256" key="6">
    <source>
        <dbReference type="ARBA" id="ARBA00034754"/>
    </source>
</evidence>
<dbReference type="Gene3D" id="1.20.272.10">
    <property type="match status" value="1"/>
</dbReference>
<dbReference type="PANTHER" id="PTHR34388:SF1">
    <property type="entry name" value="DNA POLYMERASE III SUBUNIT DELTA"/>
    <property type="match status" value="1"/>
</dbReference>
<comment type="catalytic activity">
    <reaction evidence="7">
        <text>DNA(n) + a 2'-deoxyribonucleoside 5'-triphosphate = DNA(n+1) + diphosphate</text>
        <dbReference type="Rhea" id="RHEA:22508"/>
        <dbReference type="Rhea" id="RHEA-COMP:17339"/>
        <dbReference type="Rhea" id="RHEA-COMP:17340"/>
        <dbReference type="ChEBI" id="CHEBI:33019"/>
        <dbReference type="ChEBI" id="CHEBI:61560"/>
        <dbReference type="ChEBI" id="CHEBI:173112"/>
        <dbReference type="EC" id="2.7.7.7"/>
    </reaction>
</comment>
<dbReference type="SUPFAM" id="SSF48019">
    <property type="entry name" value="post-AAA+ oligomerization domain-like"/>
    <property type="match status" value="1"/>
</dbReference>
<comment type="similarity">
    <text evidence="6">Belongs to the DNA polymerase HolA subunit family.</text>
</comment>
<dbReference type="SUPFAM" id="SSF52540">
    <property type="entry name" value="P-loop containing nucleoside triphosphate hydrolases"/>
    <property type="match status" value="1"/>
</dbReference>